<dbReference type="FunFam" id="1.10.10.60:FF:000168">
    <property type="entry name" value="Telomere repeat-binding factor 1"/>
    <property type="match status" value="1"/>
</dbReference>
<dbReference type="InterPro" id="IPR036388">
    <property type="entry name" value="WH-like_DNA-bd_sf"/>
</dbReference>
<dbReference type="InterPro" id="IPR009057">
    <property type="entry name" value="Homeodomain-like_sf"/>
</dbReference>
<organism evidence="15 16">
    <name type="scientific">Ziziphus jujuba</name>
    <name type="common">Chinese jujube</name>
    <name type="synonym">Ziziphus sativa</name>
    <dbReference type="NCBI Taxonomy" id="326968"/>
    <lineage>
        <taxon>Eukaryota</taxon>
        <taxon>Viridiplantae</taxon>
        <taxon>Streptophyta</taxon>
        <taxon>Embryophyta</taxon>
        <taxon>Tracheophyta</taxon>
        <taxon>Spermatophyta</taxon>
        <taxon>Magnoliopsida</taxon>
        <taxon>eudicotyledons</taxon>
        <taxon>Gunneridae</taxon>
        <taxon>Pentapetalae</taxon>
        <taxon>rosids</taxon>
        <taxon>fabids</taxon>
        <taxon>Rosales</taxon>
        <taxon>Rhamnaceae</taxon>
        <taxon>Paliureae</taxon>
        <taxon>Ziziphus</taxon>
    </lineage>
</organism>
<evidence type="ECO:0000256" key="9">
    <source>
        <dbReference type="ARBA" id="ARBA00032813"/>
    </source>
</evidence>
<dbReference type="FunCoup" id="A0A6P4AT94">
    <property type="interactions" value="729"/>
</dbReference>
<keyword evidence="8" id="KW-0539">Nucleus</keyword>
<keyword evidence="4" id="KW-0805">Transcription regulation</keyword>
<keyword evidence="6" id="KW-0238">DNA-binding</keyword>
<feature type="domain" description="H15" evidence="14">
    <location>
        <begin position="113"/>
        <end position="185"/>
    </location>
</feature>
<dbReference type="GO" id="GO:0005730">
    <property type="term" value="C:nucleolus"/>
    <property type="evidence" value="ECO:0007669"/>
    <property type="project" value="UniProtKB-SubCell"/>
</dbReference>
<evidence type="ECO:0000256" key="3">
    <source>
        <dbReference type="ARBA" id="ARBA00022454"/>
    </source>
</evidence>
<dbReference type="GO" id="GO:0000786">
    <property type="term" value="C:nucleosome"/>
    <property type="evidence" value="ECO:0007669"/>
    <property type="project" value="InterPro"/>
</dbReference>
<evidence type="ECO:0000259" key="13">
    <source>
        <dbReference type="PROSITE" id="PS51294"/>
    </source>
</evidence>
<dbReference type="KEGG" id="zju:107424083"/>
<keyword evidence="7" id="KW-0804">Transcription</keyword>
<dbReference type="CDD" id="cd11660">
    <property type="entry name" value="SANT_TRF"/>
    <property type="match status" value="1"/>
</dbReference>
<feature type="domain" description="HTH myb-type" evidence="13">
    <location>
        <begin position="1"/>
        <end position="61"/>
    </location>
</feature>
<evidence type="ECO:0000256" key="5">
    <source>
        <dbReference type="ARBA" id="ARBA00023054"/>
    </source>
</evidence>
<dbReference type="Pfam" id="PF00538">
    <property type="entry name" value="Linker_histone"/>
    <property type="match status" value="1"/>
</dbReference>
<evidence type="ECO:0000256" key="7">
    <source>
        <dbReference type="ARBA" id="ARBA00023163"/>
    </source>
</evidence>
<dbReference type="Gene3D" id="1.10.10.10">
    <property type="entry name" value="Winged helix-like DNA-binding domain superfamily/Winged helix DNA-binding domain"/>
    <property type="match status" value="1"/>
</dbReference>
<dbReference type="GO" id="GO:0006334">
    <property type="term" value="P:nucleosome assembly"/>
    <property type="evidence" value="ECO:0007669"/>
    <property type="project" value="InterPro"/>
</dbReference>
<feature type="compositionally biased region" description="Basic and acidic residues" evidence="11">
    <location>
        <begin position="27"/>
        <end position="37"/>
    </location>
</feature>
<dbReference type="PANTHER" id="PTHR46267:SF15">
    <property type="entry name" value="WINGED HELIX-TURN-HELIX TRANSCRIPTION REPRESSOR DNA-BINDING PROTEIN-RELATED"/>
    <property type="match status" value="1"/>
</dbReference>
<evidence type="ECO:0000259" key="14">
    <source>
        <dbReference type="PROSITE" id="PS51504"/>
    </source>
</evidence>
<evidence type="ECO:0000313" key="16">
    <source>
        <dbReference type="RefSeq" id="XP_015889263.3"/>
    </source>
</evidence>
<keyword evidence="5" id="KW-0175">Coiled coil</keyword>
<dbReference type="FunFam" id="1.10.246.220:FF:000002">
    <property type="entry name" value="Telomere repeat-binding factor 1"/>
    <property type="match status" value="1"/>
</dbReference>
<dbReference type="Gene3D" id="1.10.246.220">
    <property type="match status" value="1"/>
</dbReference>
<dbReference type="InterPro" id="IPR017930">
    <property type="entry name" value="Myb_dom"/>
</dbReference>
<dbReference type="PANTHER" id="PTHR46267">
    <property type="entry name" value="SINGLE MYB HISTONE 4"/>
    <property type="match status" value="1"/>
</dbReference>
<dbReference type="RefSeq" id="XP_015889263.3">
    <property type="nucleotide sequence ID" value="XM_016033777.4"/>
</dbReference>
<comment type="function">
    <text evidence="10">Binds preferentially double-stranded telomeric repeats.</text>
</comment>
<dbReference type="SUPFAM" id="SSF46785">
    <property type="entry name" value="Winged helix' DNA-binding domain"/>
    <property type="match status" value="1"/>
</dbReference>
<evidence type="ECO:0000256" key="10">
    <source>
        <dbReference type="ARBA" id="ARBA00053063"/>
    </source>
</evidence>
<dbReference type="PROSITE" id="PS51294">
    <property type="entry name" value="HTH_MYB"/>
    <property type="match status" value="1"/>
</dbReference>
<dbReference type="InterPro" id="IPR044597">
    <property type="entry name" value="SMH1-6"/>
</dbReference>
<feature type="domain" description="Myb-like" evidence="12">
    <location>
        <begin position="5"/>
        <end position="57"/>
    </location>
</feature>
<name>A0A6P4AT94_ZIZJJ</name>
<gene>
    <name evidence="16" type="primary">LOC107424083</name>
</gene>
<reference evidence="16" key="1">
    <citation type="submission" date="2025-08" db="UniProtKB">
        <authorList>
            <consortium name="RefSeq"/>
        </authorList>
    </citation>
    <scope>IDENTIFICATION</scope>
    <source>
        <tissue evidence="16">Seedling</tissue>
    </source>
</reference>
<evidence type="ECO:0000259" key="12">
    <source>
        <dbReference type="PROSITE" id="PS50090"/>
    </source>
</evidence>
<feature type="region of interest" description="Disordered" evidence="11">
    <location>
        <begin position="1"/>
        <end position="111"/>
    </location>
</feature>
<dbReference type="InParanoid" id="A0A6P4AT94"/>
<comment type="subcellular location">
    <subcellularLocation>
        <location evidence="1">Chromosome</location>
    </subcellularLocation>
    <subcellularLocation>
        <location evidence="2">Nucleus</location>
        <location evidence="2">Nucleolus</location>
    </subcellularLocation>
</comment>
<dbReference type="Proteomes" id="UP001652623">
    <property type="component" value="Chromosome 7"/>
</dbReference>
<dbReference type="PROSITE" id="PS51504">
    <property type="entry name" value="H15"/>
    <property type="match status" value="1"/>
</dbReference>
<dbReference type="SMART" id="SM00526">
    <property type="entry name" value="H15"/>
    <property type="match status" value="1"/>
</dbReference>
<dbReference type="AlphaFoldDB" id="A0A6P4AT94"/>
<dbReference type="GeneID" id="107424083"/>
<keyword evidence="3" id="KW-0158">Chromosome</keyword>
<accession>A0A6P4AT94</accession>
<dbReference type="InterPro" id="IPR001005">
    <property type="entry name" value="SANT/Myb"/>
</dbReference>
<dbReference type="SMART" id="SM00717">
    <property type="entry name" value="SANT"/>
    <property type="match status" value="1"/>
</dbReference>
<dbReference type="SUPFAM" id="SSF46689">
    <property type="entry name" value="Homeodomain-like"/>
    <property type="match status" value="1"/>
</dbReference>
<evidence type="ECO:0000256" key="1">
    <source>
        <dbReference type="ARBA" id="ARBA00004286"/>
    </source>
</evidence>
<dbReference type="Pfam" id="PF00249">
    <property type="entry name" value="Myb_DNA-binding"/>
    <property type="match status" value="1"/>
</dbReference>
<keyword evidence="15" id="KW-1185">Reference proteome</keyword>
<evidence type="ECO:0000256" key="4">
    <source>
        <dbReference type="ARBA" id="ARBA00023015"/>
    </source>
</evidence>
<dbReference type="GO" id="GO:0003691">
    <property type="term" value="F:double-stranded telomeric DNA binding"/>
    <property type="evidence" value="ECO:0007669"/>
    <property type="project" value="InterPro"/>
</dbReference>
<evidence type="ECO:0000313" key="15">
    <source>
        <dbReference type="Proteomes" id="UP001652623"/>
    </source>
</evidence>
<dbReference type="InterPro" id="IPR005818">
    <property type="entry name" value="Histone_H1/H5_H15"/>
</dbReference>
<dbReference type="InterPro" id="IPR036390">
    <property type="entry name" value="WH_DNA-bd_sf"/>
</dbReference>
<proteinExistence type="predicted"/>
<protein>
    <recommendedName>
        <fullName evidence="9">MYB transcription factor</fullName>
    </recommendedName>
</protein>
<evidence type="ECO:0000256" key="6">
    <source>
        <dbReference type="ARBA" id="ARBA00023125"/>
    </source>
</evidence>
<feature type="compositionally biased region" description="Low complexity" evidence="11">
    <location>
        <begin position="79"/>
        <end position="94"/>
    </location>
</feature>
<evidence type="ECO:0000256" key="2">
    <source>
        <dbReference type="ARBA" id="ARBA00004604"/>
    </source>
</evidence>
<dbReference type="PROSITE" id="PS50090">
    <property type="entry name" value="MYB_LIKE"/>
    <property type="match status" value="1"/>
</dbReference>
<evidence type="ECO:0000256" key="11">
    <source>
        <dbReference type="SAM" id="MobiDB-lite"/>
    </source>
</evidence>
<sequence length="277" mass="30587">MGNPKQKWTSEEEEALKAGVAKHGTGKWKDIQRDPEFNKFLSTRSNIDLKDKWRNMSVASGQGPREKSRQPKAKANPDAPSAQLSTAQTSTATPVPRDALSGATVDDSSKGLSDAKTAAMYNAMIFEVLSTSKDQNGLDTSTIASFIEQRHEVPQNFRRLLSSRLRRLVAQDKLEKVQNCFKIKSETSSGTKTPTMKQEDNQFGKVQNVSYVKVTDPIEDAAVSAAYKIAEAENKSFVAAEAIKEVERMSKMAEDTESMLLLAKEIFEKCSQGEVLC</sequence>
<evidence type="ECO:0000256" key="8">
    <source>
        <dbReference type="ARBA" id="ARBA00023242"/>
    </source>
</evidence>